<dbReference type="InterPro" id="IPR002347">
    <property type="entry name" value="SDR_fam"/>
</dbReference>
<feature type="domain" description="Ketoreductase" evidence="5">
    <location>
        <begin position="5"/>
        <end position="193"/>
    </location>
</feature>
<dbReference type="InterPro" id="IPR051721">
    <property type="entry name" value="Biopterin_syn/organic_redct"/>
</dbReference>
<dbReference type="PANTHER" id="PTHR44085:SF2">
    <property type="entry name" value="SEPIAPTERIN REDUCTASE"/>
    <property type="match status" value="1"/>
</dbReference>
<sequence length="251" mass="26700">MTSSHLTVITGASRGLGRAMAEQLLQPGRRLLCISRHSDDALARRAREADAELEQWQLDLAEPVAAAERLSAWLATLDAASFDSATLINNAGTVGRIRPLAEAVPADLSQALRVGLESAMLLTAAFLGATKAWRADRKVLNISSGLGRNAMGSQAPYCAAKAGMDHFSRAVALEEKGPGAARIVSLAPGVIDTDMQVELRGGDPDLFPDRVRFERLKADGKLDSPQSAAAKVLKYLDRADFGSNPVADVRD</sequence>
<evidence type="ECO:0000313" key="7">
    <source>
        <dbReference type="Proteomes" id="UP001365846"/>
    </source>
</evidence>
<keyword evidence="2" id="KW-0963">Cytoplasm</keyword>
<keyword evidence="4" id="KW-0560">Oxidoreductase</keyword>
<keyword evidence="3" id="KW-0521">NADP</keyword>
<name>A0ABU8VDE5_9BURK</name>
<dbReference type="SMART" id="SM00822">
    <property type="entry name" value="PKS_KR"/>
    <property type="match status" value="1"/>
</dbReference>
<protein>
    <submittedName>
        <fullName evidence="6">SDR family NAD(P)-dependent oxidoreductase</fullName>
    </submittedName>
</protein>
<dbReference type="Proteomes" id="UP001365846">
    <property type="component" value="Unassembled WGS sequence"/>
</dbReference>
<dbReference type="InterPro" id="IPR057326">
    <property type="entry name" value="KR_dom"/>
</dbReference>
<accession>A0ABU8VDE5</accession>
<reference evidence="6 7" key="1">
    <citation type="submission" date="2024-03" db="EMBL/GenBank/DDBJ databases">
        <title>Novel species of the genus Variovorax.</title>
        <authorList>
            <person name="Liu Q."/>
            <person name="Xin Y.-H."/>
        </authorList>
    </citation>
    <scope>NUCLEOTIDE SEQUENCE [LARGE SCALE GENOMIC DNA]</scope>
    <source>
        <strain evidence="6 7">KACC 18899</strain>
    </source>
</reference>
<proteinExistence type="predicted"/>
<evidence type="ECO:0000256" key="3">
    <source>
        <dbReference type="ARBA" id="ARBA00022857"/>
    </source>
</evidence>
<comment type="subcellular location">
    <subcellularLocation>
        <location evidence="1">Cytoplasm</location>
    </subcellularLocation>
</comment>
<dbReference type="PRINTS" id="PR00081">
    <property type="entry name" value="GDHRDH"/>
</dbReference>
<dbReference type="Pfam" id="PF00106">
    <property type="entry name" value="adh_short"/>
    <property type="match status" value="1"/>
</dbReference>
<evidence type="ECO:0000313" key="6">
    <source>
        <dbReference type="EMBL" id="MEJ8811626.1"/>
    </source>
</evidence>
<dbReference type="InterPro" id="IPR020904">
    <property type="entry name" value="Sc_DH/Rdtase_CS"/>
</dbReference>
<evidence type="ECO:0000256" key="1">
    <source>
        <dbReference type="ARBA" id="ARBA00004496"/>
    </source>
</evidence>
<dbReference type="EMBL" id="JBBKZU010000004">
    <property type="protein sequence ID" value="MEJ8811626.1"/>
    <property type="molecule type" value="Genomic_DNA"/>
</dbReference>
<keyword evidence="7" id="KW-1185">Reference proteome</keyword>
<dbReference type="PANTHER" id="PTHR44085">
    <property type="entry name" value="SEPIAPTERIN REDUCTASE"/>
    <property type="match status" value="1"/>
</dbReference>
<dbReference type="RefSeq" id="WP_340356900.1">
    <property type="nucleotide sequence ID" value="NZ_JBBKZU010000004.1"/>
</dbReference>
<organism evidence="6 7">
    <name type="scientific">Variovorax ureilyticus</name>
    <dbReference type="NCBI Taxonomy" id="1836198"/>
    <lineage>
        <taxon>Bacteria</taxon>
        <taxon>Pseudomonadati</taxon>
        <taxon>Pseudomonadota</taxon>
        <taxon>Betaproteobacteria</taxon>
        <taxon>Burkholderiales</taxon>
        <taxon>Comamonadaceae</taxon>
        <taxon>Variovorax</taxon>
    </lineage>
</organism>
<evidence type="ECO:0000256" key="2">
    <source>
        <dbReference type="ARBA" id="ARBA00022490"/>
    </source>
</evidence>
<dbReference type="Gene3D" id="3.40.50.720">
    <property type="entry name" value="NAD(P)-binding Rossmann-like Domain"/>
    <property type="match status" value="1"/>
</dbReference>
<dbReference type="PROSITE" id="PS00061">
    <property type="entry name" value="ADH_SHORT"/>
    <property type="match status" value="1"/>
</dbReference>
<evidence type="ECO:0000259" key="5">
    <source>
        <dbReference type="SMART" id="SM00822"/>
    </source>
</evidence>
<gene>
    <name evidence="6" type="ORF">WKW77_11160</name>
</gene>
<dbReference type="InterPro" id="IPR036291">
    <property type="entry name" value="NAD(P)-bd_dom_sf"/>
</dbReference>
<comment type="caution">
    <text evidence="6">The sequence shown here is derived from an EMBL/GenBank/DDBJ whole genome shotgun (WGS) entry which is preliminary data.</text>
</comment>
<evidence type="ECO:0000256" key="4">
    <source>
        <dbReference type="ARBA" id="ARBA00023002"/>
    </source>
</evidence>
<dbReference type="SUPFAM" id="SSF51735">
    <property type="entry name" value="NAD(P)-binding Rossmann-fold domains"/>
    <property type="match status" value="1"/>
</dbReference>